<comment type="subcellular location">
    <subcellularLocation>
        <location evidence="1">Cell junction</location>
        <location evidence="1">Gap junction</location>
    </subcellularLocation>
    <subcellularLocation>
        <location evidence="2 12">Cell membrane</location>
        <topology evidence="2 12">Multi-pass membrane protein</topology>
    </subcellularLocation>
</comment>
<keyword evidence="4" id="KW-1003">Cell membrane</keyword>
<dbReference type="PANTHER" id="PTHR11893">
    <property type="entry name" value="INNEXIN"/>
    <property type="match status" value="1"/>
</dbReference>
<dbReference type="WBParaSite" id="Gr19_v10_g1142.t1">
    <property type="protein sequence ID" value="Gr19_v10_g1142.t1"/>
    <property type="gene ID" value="Gr19_v10_g1142"/>
</dbReference>
<evidence type="ECO:0000256" key="4">
    <source>
        <dbReference type="ARBA" id="ARBA00022475"/>
    </source>
</evidence>
<organism evidence="14 15">
    <name type="scientific">Globodera rostochiensis</name>
    <name type="common">Golden nematode worm</name>
    <name type="synonym">Heterodera rostochiensis</name>
    <dbReference type="NCBI Taxonomy" id="31243"/>
    <lineage>
        <taxon>Eukaryota</taxon>
        <taxon>Metazoa</taxon>
        <taxon>Ecdysozoa</taxon>
        <taxon>Nematoda</taxon>
        <taxon>Chromadorea</taxon>
        <taxon>Rhabditida</taxon>
        <taxon>Tylenchina</taxon>
        <taxon>Tylenchomorpha</taxon>
        <taxon>Tylenchoidea</taxon>
        <taxon>Heteroderidae</taxon>
        <taxon>Heteroderinae</taxon>
        <taxon>Globodera</taxon>
    </lineage>
</organism>
<keyword evidence="14" id="KW-1185">Reference proteome</keyword>
<dbReference type="InterPro" id="IPR000990">
    <property type="entry name" value="Innexin"/>
</dbReference>
<evidence type="ECO:0000256" key="1">
    <source>
        <dbReference type="ARBA" id="ARBA00004610"/>
    </source>
</evidence>
<keyword evidence="11 12" id="KW-0407">Ion channel</keyword>
<comment type="caution">
    <text evidence="12">Lacks conserved residue(s) required for the propagation of feature annotation.</text>
</comment>
<dbReference type="GO" id="GO:0005243">
    <property type="term" value="F:gap junction channel activity"/>
    <property type="evidence" value="ECO:0007669"/>
    <property type="project" value="TreeGrafter"/>
</dbReference>
<evidence type="ECO:0000256" key="9">
    <source>
        <dbReference type="ARBA" id="ARBA00023065"/>
    </source>
</evidence>
<dbReference type="GO" id="GO:0005886">
    <property type="term" value="C:plasma membrane"/>
    <property type="evidence" value="ECO:0007669"/>
    <property type="project" value="UniProtKB-SubCell"/>
</dbReference>
<keyword evidence="7" id="KW-0965">Cell junction</keyword>
<comment type="similarity">
    <text evidence="12">Belongs to the pannexin family.</text>
</comment>
<evidence type="ECO:0000256" key="2">
    <source>
        <dbReference type="ARBA" id="ARBA00004651"/>
    </source>
</evidence>
<feature type="transmembrane region" description="Helical" evidence="12">
    <location>
        <begin position="284"/>
        <end position="307"/>
    </location>
</feature>
<accession>A0A914GUX9</accession>
<dbReference type="AlphaFoldDB" id="A0A914GUX9"/>
<sequence length="499" mass="57245">MIESLISMVRYLSARKDDDFADRMNYLYTPNILLAFSVLISFKQFGGRPLECMFPNKFPGSWEQYAENFCWSEDTYYLPPEVHVAQIHESERYSSGRKLSYYQWVPFFLLFQAACFRFPSLIWKAINLSSGLRVHDVVTKALDSQNMEETSRRRTLQILANHLARALSFQSQIMRRHLIVHETFRLFNVTCASCFITLAYLAIKLLYLGNVFAQLFIMNKFLETDRYNWYGLSVFVDIMAGIPWQTSGYFPRVSLCDFTVRQVANIQKYSVQCVLVINIFNEKIFILLWFWYGILLLVTSVSLVYWLTMLIFPQFGRWYVAQALELRHIYPKVLPPPKHIGKNEKKNIRRFVDEFLKSDGVFALRMLGLHTGILFTSELVSELYGLHEEMLQCDSSTFSEDTTLKVEDAGGAGGGGVPSPFGQLGKKAKEASTKQQQQQQHQNNNKQTNGKRQDKLKASTADDMITALIPVVNDAGNRSESSSSSSSSSDQQQSNNQSQ</sequence>
<dbReference type="Proteomes" id="UP000887572">
    <property type="component" value="Unplaced"/>
</dbReference>
<evidence type="ECO:0000256" key="8">
    <source>
        <dbReference type="ARBA" id="ARBA00022989"/>
    </source>
</evidence>
<feature type="region of interest" description="Disordered" evidence="13">
    <location>
        <begin position="406"/>
        <end position="499"/>
    </location>
</feature>
<dbReference type="PRINTS" id="PR01262">
    <property type="entry name" value="INNEXIN"/>
</dbReference>
<comment type="function">
    <text evidence="12">Structural component of the gap junctions.</text>
</comment>
<evidence type="ECO:0000256" key="6">
    <source>
        <dbReference type="ARBA" id="ARBA00022868"/>
    </source>
</evidence>
<evidence type="ECO:0000256" key="11">
    <source>
        <dbReference type="ARBA" id="ARBA00023303"/>
    </source>
</evidence>
<keyword evidence="10 12" id="KW-0472">Membrane</keyword>
<proteinExistence type="inferred from homology"/>
<dbReference type="Pfam" id="PF00876">
    <property type="entry name" value="Innexin"/>
    <property type="match status" value="1"/>
</dbReference>
<evidence type="ECO:0000256" key="10">
    <source>
        <dbReference type="ARBA" id="ARBA00023136"/>
    </source>
</evidence>
<evidence type="ECO:0000256" key="7">
    <source>
        <dbReference type="ARBA" id="ARBA00022949"/>
    </source>
</evidence>
<name>A0A914GUX9_GLORO</name>
<keyword evidence="8 12" id="KW-1133">Transmembrane helix</keyword>
<dbReference type="GO" id="GO:0005921">
    <property type="term" value="C:gap junction"/>
    <property type="evidence" value="ECO:0007669"/>
    <property type="project" value="UniProtKB-SubCell"/>
</dbReference>
<feature type="compositionally biased region" description="Low complexity" evidence="13">
    <location>
        <begin position="433"/>
        <end position="448"/>
    </location>
</feature>
<protein>
    <recommendedName>
        <fullName evidence="12">Innexin</fullName>
    </recommendedName>
</protein>
<evidence type="ECO:0000256" key="5">
    <source>
        <dbReference type="ARBA" id="ARBA00022692"/>
    </source>
</evidence>
<keyword evidence="6" id="KW-0303">Gap junction</keyword>
<feature type="compositionally biased region" description="Low complexity" evidence="13">
    <location>
        <begin position="479"/>
        <end position="499"/>
    </location>
</feature>
<gene>
    <name evidence="12" type="primary">inx</name>
</gene>
<feature type="transmembrane region" description="Helical" evidence="12">
    <location>
        <begin position="184"/>
        <end position="207"/>
    </location>
</feature>
<evidence type="ECO:0000313" key="14">
    <source>
        <dbReference type="Proteomes" id="UP000887572"/>
    </source>
</evidence>
<keyword evidence="5 12" id="KW-0812">Transmembrane</keyword>
<evidence type="ECO:0000256" key="13">
    <source>
        <dbReference type="SAM" id="MobiDB-lite"/>
    </source>
</evidence>
<dbReference type="PROSITE" id="PS51013">
    <property type="entry name" value="PANNEXIN"/>
    <property type="match status" value="1"/>
</dbReference>
<evidence type="ECO:0000256" key="12">
    <source>
        <dbReference type="RuleBase" id="RU010713"/>
    </source>
</evidence>
<keyword evidence="9 12" id="KW-0406">Ion transport</keyword>
<evidence type="ECO:0000256" key="3">
    <source>
        <dbReference type="ARBA" id="ARBA00022448"/>
    </source>
</evidence>
<evidence type="ECO:0000313" key="15">
    <source>
        <dbReference type="WBParaSite" id="Gr19_v10_g1142.t1"/>
    </source>
</evidence>
<dbReference type="GO" id="GO:0034220">
    <property type="term" value="P:monoatomic ion transmembrane transport"/>
    <property type="evidence" value="ECO:0007669"/>
    <property type="project" value="UniProtKB-KW"/>
</dbReference>
<dbReference type="PANTHER" id="PTHR11893:SF31">
    <property type="entry name" value="INNEXIN-11"/>
    <property type="match status" value="1"/>
</dbReference>
<reference evidence="15" key="1">
    <citation type="submission" date="2022-11" db="UniProtKB">
        <authorList>
            <consortium name="WormBaseParasite"/>
        </authorList>
    </citation>
    <scope>IDENTIFICATION</scope>
</reference>
<keyword evidence="3 12" id="KW-0813">Transport</keyword>